<reference evidence="3" key="1">
    <citation type="journal article" date="2018" name="Nat. Microbiol.">
        <title>Leveraging single-cell genomics to expand the fungal tree of life.</title>
        <authorList>
            <person name="Ahrendt S.R."/>
            <person name="Quandt C.A."/>
            <person name="Ciobanu D."/>
            <person name="Clum A."/>
            <person name="Salamov A."/>
            <person name="Andreopoulos B."/>
            <person name="Cheng J.F."/>
            <person name="Woyke T."/>
            <person name="Pelin A."/>
            <person name="Henrissat B."/>
            <person name="Reynolds N.K."/>
            <person name="Benny G.L."/>
            <person name="Smith M.E."/>
            <person name="James T.Y."/>
            <person name="Grigoriev I.V."/>
        </authorList>
    </citation>
    <scope>NUCLEOTIDE SEQUENCE [LARGE SCALE GENOMIC DNA]</scope>
    <source>
        <strain evidence="3">RSA 1356</strain>
    </source>
</reference>
<dbReference type="OrthoDB" id="10526086at2759"/>
<dbReference type="Proteomes" id="UP000271241">
    <property type="component" value="Unassembled WGS sequence"/>
</dbReference>
<sequence>MESVTIGAGADTTRIASEFAYIPLAEPSPLSSKEKDTTSSAEHCAPGPMANNTDEAIRLAGKLRDLTLAPIASSMVSKPEEPPVHRRPRSIDGLPRGLKAIAPCRRPRAHTLEGRQHRLPLPVSTGTYPPPPPTTATLPAILMTRPMQLQRRRLRACSAPSPPACSETAQQPPVMVVDSTDATSAQPFRSAKRRLALDVDIPASVLKRRGAISPLAIPALELAAKRARARTYSGDATPPFLSSPLVGVLPSDASCPSTDDEQEEEDARGTSIASSPSLVTDS</sequence>
<name>A0A4P9XUQ3_9FUNG</name>
<feature type="compositionally biased region" description="Polar residues" evidence="1">
    <location>
        <begin position="271"/>
        <end position="282"/>
    </location>
</feature>
<proteinExistence type="predicted"/>
<protein>
    <submittedName>
        <fullName evidence="2">Uncharacterized protein</fullName>
    </submittedName>
</protein>
<evidence type="ECO:0000313" key="2">
    <source>
        <dbReference type="EMBL" id="RKP09702.1"/>
    </source>
</evidence>
<dbReference type="AlphaFoldDB" id="A0A4P9XUQ3"/>
<gene>
    <name evidence="2" type="ORF">THASP1DRAFT_28502</name>
</gene>
<feature type="region of interest" description="Disordered" evidence="1">
    <location>
        <begin position="229"/>
        <end position="282"/>
    </location>
</feature>
<evidence type="ECO:0000313" key="3">
    <source>
        <dbReference type="Proteomes" id="UP000271241"/>
    </source>
</evidence>
<accession>A0A4P9XUQ3</accession>
<feature type="region of interest" description="Disordered" evidence="1">
    <location>
        <begin position="76"/>
        <end position="95"/>
    </location>
</feature>
<feature type="region of interest" description="Disordered" evidence="1">
    <location>
        <begin position="26"/>
        <end position="52"/>
    </location>
</feature>
<evidence type="ECO:0000256" key="1">
    <source>
        <dbReference type="SAM" id="MobiDB-lite"/>
    </source>
</evidence>
<organism evidence="2 3">
    <name type="scientific">Thamnocephalis sphaerospora</name>
    <dbReference type="NCBI Taxonomy" id="78915"/>
    <lineage>
        <taxon>Eukaryota</taxon>
        <taxon>Fungi</taxon>
        <taxon>Fungi incertae sedis</taxon>
        <taxon>Zoopagomycota</taxon>
        <taxon>Zoopagomycotina</taxon>
        <taxon>Zoopagomycetes</taxon>
        <taxon>Zoopagales</taxon>
        <taxon>Sigmoideomycetaceae</taxon>
        <taxon>Thamnocephalis</taxon>
    </lineage>
</organism>
<dbReference type="EMBL" id="KZ992494">
    <property type="protein sequence ID" value="RKP09702.1"/>
    <property type="molecule type" value="Genomic_DNA"/>
</dbReference>
<keyword evidence="3" id="KW-1185">Reference proteome</keyword>